<proteinExistence type="inferred from homology"/>
<dbReference type="SUPFAM" id="SSF56801">
    <property type="entry name" value="Acetyl-CoA synthetase-like"/>
    <property type="match status" value="1"/>
</dbReference>
<dbReference type="Gene3D" id="3.40.50.12780">
    <property type="entry name" value="N-terminal domain of ligase-like"/>
    <property type="match status" value="1"/>
</dbReference>
<dbReference type="GO" id="GO:0016878">
    <property type="term" value="F:acid-thiol ligase activity"/>
    <property type="evidence" value="ECO:0007669"/>
    <property type="project" value="UniProtKB-ARBA"/>
</dbReference>
<evidence type="ECO:0000259" key="4">
    <source>
        <dbReference type="Pfam" id="PF13193"/>
    </source>
</evidence>
<name>A0A1H5BQF1_RHOJO</name>
<evidence type="ECO:0000313" key="6">
    <source>
        <dbReference type="Proteomes" id="UP000183407"/>
    </source>
</evidence>
<dbReference type="InterPro" id="IPR042099">
    <property type="entry name" value="ANL_N_sf"/>
</dbReference>
<gene>
    <name evidence="5" type="ORF">SAMN04490220_4843</name>
</gene>
<dbReference type="InterPro" id="IPR025110">
    <property type="entry name" value="AMP-bd_C"/>
</dbReference>
<reference evidence="6" key="1">
    <citation type="submission" date="2016-10" db="EMBL/GenBank/DDBJ databases">
        <authorList>
            <person name="Varghese N."/>
        </authorList>
    </citation>
    <scope>NUCLEOTIDE SEQUENCE [LARGE SCALE GENOMIC DNA]</scope>
    <source>
        <strain evidence="6">DSM 44719</strain>
    </source>
</reference>
<dbReference type="OrthoDB" id="9803968at2"/>
<dbReference type="InterPro" id="IPR020845">
    <property type="entry name" value="AMP-binding_CS"/>
</dbReference>
<dbReference type="AlphaFoldDB" id="A0A1H5BQF1"/>
<feature type="domain" description="AMP-binding enzyme C-terminal" evidence="4">
    <location>
        <begin position="424"/>
        <end position="499"/>
    </location>
</feature>
<evidence type="ECO:0000259" key="3">
    <source>
        <dbReference type="Pfam" id="PF00501"/>
    </source>
</evidence>
<evidence type="ECO:0000256" key="1">
    <source>
        <dbReference type="ARBA" id="ARBA00006432"/>
    </source>
</evidence>
<dbReference type="FunFam" id="3.30.300.30:FF:000008">
    <property type="entry name" value="2,3-dihydroxybenzoate-AMP ligase"/>
    <property type="match status" value="1"/>
</dbReference>
<organism evidence="5 6">
    <name type="scientific">Rhodococcus jostii</name>
    <dbReference type="NCBI Taxonomy" id="132919"/>
    <lineage>
        <taxon>Bacteria</taxon>
        <taxon>Bacillati</taxon>
        <taxon>Actinomycetota</taxon>
        <taxon>Actinomycetes</taxon>
        <taxon>Mycobacteriales</taxon>
        <taxon>Nocardiaceae</taxon>
        <taxon>Rhodococcus</taxon>
    </lineage>
</organism>
<comment type="similarity">
    <text evidence="1">Belongs to the ATP-dependent AMP-binding enzyme family.</text>
</comment>
<protein>
    <submittedName>
        <fullName evidence="5">Acyl-CoA synthetase (AMP-forming)/AMP-acid ligase II</fullName>
    </submittedName>
</protein>
<dbReference type="InterPro" id="IPR045851">
    <property type="entry name" value="AMP-bd_C_sf"/>
</dbReference>
<accession>A0A1H5BQF1</accession>
<keyword evidence="2 5" id="KW-0436">Ligase</keyword>
<dbReference type="Pfam" id="PF00501">
    <property type="entry name" value="AMP-binding"/>
    <property type="match status" value="1"/>
</dbReference>
<dbReference type="InterPro" id="IPR050237">
    <property type="entry name" value="ATP-dep_AMP-bd_enzyme"/>
</dbReference>
<dbReference type="PANTHER" id="PTHR43767:SF1">
    <property type="entry name" value="NONRIBOSOMAL PEPTIDE SYNTHASE PES1 (EUROFUNG)-RELATED"/>
    <property type="match status" value="1"/>
</dbReference>
<dbReference type="Pfam" id="PF13193">
    <property type="entry name" value="AMP-binding_C"/>
    <property type="match status" value="1"/>
</dbReference>
<dbReference type="NCBIfam" id="NF004837">
    <property type="entry name" value="PRK06187.1"/>
    <property type="match status" value="1"/>
</dbReference>
<sequence length="511" mass="55405">MYLTQGLHRSVQQNPEGIAVIGESGDITFRQLEGRVARIGGGLRGLGVRSGDRIGMLATNCTEYVEFTFACPWIGAVASPVNNRWSLDEMAFQIEDAGISVLLVDAPRLVQALELRDRCPLLETVICFGGTTPAQGVVDYERLIESSGPVSDVRIDPDALAVLMYTGGTTGRPKGVMLSARQILTSAFGALASVGFPNTAERCLHIAPLFHLAAFAGMIQQAMLGATHVVIGDFTVEGLVETIAAKQITMTTLVPTMVPWMLDHAERTGASLSSLRYIGYGAAPMPEAVLTRLLTALPHVKLRQGYGMTELGPVATILRDEDHHDRDHPERLRSVGRAASHAEVIVVNKDGVEQPRGTVGEVVVRGAHVMMGYWNNPVETQKAVQDGWMHTGDMGYMDEHGYLFLVDRLKDMIVSGGENVYSAEVEAAIHRHVAVASCAVIGVPDEVWGERVHAVVVLVPGTSLAAEELRDFVGERIARYKAPRTVEFVEQLPLSPVGKILKRVLREAYTS</sequence>
<evidence type="ECO:0000256" key="2">
    <source>
        <dbReference type="ARBA" id="ARBA00022598"/>
    </source>
</evidence>
<dbReference type="RefSeq" id="WP_073359088.1">
    <property type="nucleotide sequence ID" value="NZ_FNTL01000004.1"/>
</dbReference>
<dbReference type="Proteomes" id="UP000183407">
    <property type="component" value="Unassembled WGS sequence"/>
</dbReference>
<evidence type="ECO:0000313" key="5">
    <source>
        <dbReference type="EMBL" id="SED56294.1"/>
    </source>
</evidence>
<dbReference type="EMBL" id="FNTL01000004">
    <property type="protein sequence ID" value="SED56294.1"/>
    <property type="molecule type" value="Genomic_DNA"/>
</dbReference>
<dbReference type="InterPro" id="IPR000873">
    <property type="entry name" value="AMP-dep_synth/lig_dom"/>
</dbReference>
<feature type="domain" description="AMP-dependent synthetase/ligase" evidence="3">
    <location>
        <begin position="8"/>
        <end position="374"/>
    </location>
</feature>
<dbReference type="PANTHER" id="PTHR43767">
    <property type="entry name" value="LONG-CHAIN-FATTY-ACID--COA LIGASE"/>
    <property type="match status" value="1"/>
</dbReference>
<dbReference type="Gene3D" id="3.30.300.30">
    <property type="match status" value="1"/>
</dbReference>
<dbReference type="PROSITE" id="PS00455">
    <property type="entry name" value="AMP_BINDING"/>
    <property type="match status" value="1"/>
</dbReference>